<dbReference type="PANTHER" id="PTHR11487:SF0">
    <property type="entry name" value="S-ACYL FATTY ACID SYNTHASE THIOESTERASE, MEDIUM CHAIN"/>
    <property type="match status" value="1"/>
</dbReference>
<evidence type="ECO:0000256" key="1">
    <source>
        <dbReference type="ARBA" id="ARBA00007169"/>
    </source>
</evidence>
<dbReference type="Pfam" id="PF00975">
    <property type="entry name" value="Thioesterase"/>
    <property type="match status" value="1"/>
</dbReference>
<dbReference type="SUPFAM" id="SSF53474">
    <property type="entry name" value="alpha/beta-Hydrolases"/>
    <property type="match status" value="1"/>
</dbReference>
<sequence length="257" mass="28228">MTGSTEYFENWVSTFNPAPSAAVRLACLPHAGGSASFFFPLAKAFGPDVEVMAVQYPGRQARRNEPGIDNVPEYADHIFAALRQLADRPLALFGHSMGAVLAYEVALRMREAGLPAPVRLFASGRRAPSRYRDEQVHKGTDVQIVAELRGLGGPNQSMLTDPEVLALILPAVRGDYRAIERYRHDPDARLDCPVTVLVGDEDPRVTLDEARAWAEHTTGPTELEVFGGGHFYLVDHGKEVIDLLARRLSTQGTEPIR</sequence>
<reference evidence="4" key="2">
    <citation type="journal article" date="2008" name="J. Biol. Chem.">
        <title>Characterization of the tautomycin biosynthetic gene cluster from Streptomyces spiroverticillatus unveiling new insights into dialkylmaleic anhydride and polyketide biosynthesis.</title>
        <authorList>
            <person name="Li W."/>
            <person name="Ju J."/>
            <person name="Rajski S.R."/>
            <person name="Osada H."/>
            <person name="Shen B."/>
        </authorList>
    </citation>
    <scope>NUCLEOTIDE SEQUENCE</scope>
</reference>
<reference evidence="4" key="1">
    <citation type="journal article" date="2006" name="J. Bacteriol.">
        <title>Utilization of the methoxymalonyl-acyl carrier protein biosynthesis locus for cloning of the tautomycin biosynthetic gene cluster from Streptomyces spiroverticillatus.</title>
        <authorList>
            <person name="Li W."/>
            <person name="Ju J."/>
            <person name="Osada H."/>
            <person name="Shen B."/>
        </authorList>
    </citation>
    <scope>NUCLEOTIDE SEQUENCE</scope>
</reference>
<name>C0SMX9_9ACTN</name>
<dbReference type="GO" id="GO:0008610">
    <property type="term" value="P:lipid biosynthetic process"/>
    <property type="evidence" value="ECO:0007669"/>
    <property type="project" value="TreeGrafter"/>
</dbReference>
<evidence type="ECO:0000313" key="4">
    <source>
        <dbReference type="EMBL" id="ABW96552.1"/>
    </source>
</evidence>
<keyword evidence="2" id="KW-0378">Hydrolase</keyword>
<organism evidence="4">
    <name type="scientific">Streptomyces spiroverticillatus</name>
    <dbReference type="NCBI Taxonomy" id="67366"/>
    <lineage>
        <taxon>Bacteria</taxon>
        <taxon>Bacillati</taxon>
        <taxon>Actinomycetota</taxon>
        <taxon>Actinomycetes</taxon>
        <taxon>Kitasatosporales</taxon>
        <taxon>Streptomycetaceae</taxon>
        <taxon>Streptomyces</taxon>
    </lineage>
</organism>
<feature type="domain" description="Thioesterase TesA-like" evidence="3">
    <location>
        <begin position="26"/>
        <end position="214"/>
    </location>
</feature>
<dbReference type="GO" id="GO:0016787">
    <property type="term" value="F:hydrolase activity"/>
    <property type="evidence" value="ECO:0007669"/>
    <property type="project" value="UniProtKB-KW"/>
</dbReference>
<dbReference type="InterPro" id="IPR001031">
    <property type="entry name" value="Thioesterase"/>
</dbReference>
<dbReference type="SMART" id="SM00824">
    <property type="entry name" value="PKS_TE"/>
    <property type="match status" value="1"/>
</dbReference>
<comment type="similarity">
    <text evidence="1">Belongs to the thioesterase family.</text>
</comment>
<dbReference type="AlphaFoldDB" id="C0SMX9"/>
<proteinExistence type="inferred from homology"/>
<dbReference type="EMBL" id="EF990140">
    <property type="protein sequence ID" value="ABW96552.1"/>
    <property type="molecule type" value="Genomic_DNA"/>
</dbReference>
<gene>
    <name evidence="4" type="primary">ttmT</name>
</gene>
<dbReference type="PANTHER" id="PTHR11487">
    <property type="entry name" value="THIOESTERASE"/>
    <property type="match status" value="1"/>
</dbReference>
<protein>
    <submittedName>
        <fullName evidence="4">Probable thioesterase</fullName>
    </submittedName>
</protein>
<evidence type="ECO:0000256" key="2">
    <source>
        <dbReference type="ARBA" id="ARBA00022801"/>
    </source>
</evidence>
<accession>C0SMX9</accession>
<dbReference type="InterPro" id="IPR012223">
    <property type="entry name" value="TEII"/>
</dbReference>
<dbReference type="InterPro" id="IPR029058">
    <property type="entry name" value="AB_hydrolase_fold"/>
</dbReference>
<evidence type="ECO:0000259" key="3">
    <source>
        <dbReference type="SMART" id="SM00824"/>
    </source>
</evidence>
<dbReference type="InterPro" id="IPR020802">
    <property type="entry name" value="TesA-like"/>
</dbReference>
<dbReference type="Gene3D" id="3.40.50.1820">
    <property type="entry name" value="alpha/beta hydrolase"/>
    <property type="match status" value="1"/>
</dbReference>